<dbReference type="PANTHER" id="PTHR42833:SF4">
    <property type="entry name" value="URIDYLATE KINASE PUMPKIN, CHLOROPLASTIC"/>
    <property type="match status" value="1"/>
</dbReference>
<keyword evidence="11" id="KW-0021">Allosteric enzyme</keyword>
<evidence type="ECO:0000313" key="13">
    <source>
        <dbReference type="EMBL" id="BBO24540.1"/>
    </source>
</evidence>
<protein>
    <recommendedName>
        <fullName evidence="11">Uridylate kinase</fullName>
        <shortName evidence="11">UK</shortName>
        <ecNumber evidence="11">2.7.4.22</ecNumber>
    </recommendedName>
    <alternativeName>
        <fullName evidence="11">Uridine monophosphate kinase</fullName>
        <shortName evidence="11">UMP kinase</shortName>
        <shortName evidence="11">UMPK</shortName>
    </alternativeName>
</protein>
<comment type="pathway">
    <text evidence="2 11">Pyrimidine metabolism; CTP biosynthesis via de novo pathway; UDP from UMP (UMPK route): step 1/1.</text>
</comment>
<dbReference type="PIRSF" id="PIRSF005650">
    <property type="entry name" value="Uridylate_kin"/>
    <property type="match status" value="1"/>
</dbReference>
<evidence type="ECO:0000256" key="3">
    <source>
        <dbReference type="ARBA" id="ARBA00007614"/>
    </source>
</evidence>
<keyword evidence="5 11" id="KW-0808">Transferase</keyword>
<evidence type="ECO:0000256" key="5">
    <source>
        <dbReference type="ARBA" id="ARBA00022679"/>
    </source>
</evidence>
<comment type="caution">
    <text evidence="11">Lacks conserved residue(s) required for the propagation of feature annotation.</text>
</comment>
<dbReference type="InterPro" id="IPR015963">
    <property type="entry name" value="Uridylate_kinase_bac"/>
</dbReference>
<organism evidence="13 14">
    <name type="scientific">Candidatus Nitrosymbiomonas proteolyticus</name>
    <dbReference type="NCBI Taxonomy" id="2608984"/>
    <lineage>
        <taxon>Bacteria</taxon>
        <taxon>Bacillati</taxon>
        <taxon>Armatimonadota</taxon>
        <taxon>Armatimonadota incertae sedis</taxon>
        <taxon>Candidatus Nitrosymbiomonas</taxon>
    </lineage>
</organism>
<keyword evidence="9 11" id="KW-0665">Pyrimidine biosynthesis</keyword>
<comment type="function">
    <text evidence="11">Catalyzes the reversible phosphorylation of UMP to UDP.</text>
</comment>
<dbReference type="UniPathway" id="UPA00159">
    <property type="reaction ID" value="UER00275"/>
</dbReference>
<dbReference type="InterPro" id="IPR011817">
    <property type="entry name" value="Uridylate_kinase"/>
</dbReference>
<accession>A0A809RAP3</accession>
<evidence type="ECO:0000256" key="6">
    <source>
        <dbReference type="ARBA" id="ARBA00022741"/>
    </source>
</evidence>
<dbReference type="GO" id="GO:0006225">
    <property type="term" value="P:UDP biosynthetic process"/>
    <property type="evidence" value="ECO:0007669"/>
    <property type="project" value="TreeGrafter"/>
</dbReference>
<dbReference type="AlphaFoldDB" id="A0A809RAP3"/>
<dbReference type="GO" id="GO:0005524">
    <property type="term" value="F:ATP binding"/>
    <property type="evidence" value="ECO:0007669"/>
    <property type="project" value="UniProtKB-KW"/>
</dbReference>
<dbReference type="NCBIfam" id="TIGR02075">
    <property type="entry name" value="pyrH_bact"/>
    <property type="match status" value="1"/>
</dbReference>
<dbReference type="InterPro" id="IPR036393">
    <property type="entry name" value="AceGlu_kinase-like_sf"/>
</dbReference>
<feature type="binding site" evidence="11">
    <location>
        <position position="55"/>
    </location>
    <ligand>
        <name>UMP</name>
        <dbReference type="ChEBI" id="CHEBI:57865"/>
    </ligand>
</feature>
<dbReference type="CDD" id="cd04254">
    <property type="entry name" value="AAK_UMPK-PyrH-Ec"/>
    <property type="match status" value="1"/>
</dbReference>
<evidence type="ECO:0000256" key="9">
    <source>
        <dbReference type="ARBA" id="ARBA00022975"/>
    </source>
</evidence>
<evidence type="ECO:0000256" key="8">
    <source>
        <dbReference type="ARBA" id="ARBA00022840"/>
    </source>
</evidence>
<feature type="binding site" evidence="11">
    <location>
        <position position="170"/>
    </location>
    <ligand>
        <name>ATP</name>
        <dbReference type="ChEBI" id="CHEBI:30616"/>
    </ligand>
</feature>
<feature type="binding site" evidence="11">
    <location>
        <begin position="13"/>
        <end position="16"/>
    </location>
    <ligand>
        <name>ATP</name>
        <dbReference type="ChEBI" id="CHEBI:30616"/>
    </ligand>
</feature>
<feature type="binding site" evidence="11">
    <location>
        <position position="164"/>
    </location>
    <ligand>
        <name>ATP</name>
        <dbReference type="ChEBI" id="CHEBI:30616"/>
    </ligand>
</feature>
<feature type="binding site" evidence="11">
    <location>
        <position position="76"/>
    </location>
    <ligand>
        <name>UMP</name>
        <dbReference type="ChEBI" id="CHEBI:57865"/>
    </ligand>
</feature>
<feature type="domain" description="Aspartate/glutamate/uridylate kinase" evidence="12">
    <location>
        <begin position="9"/>
        <end position="218"/>
    </location>
</feature>
<name>A0A809RAP3_9BACT</name>
<keyword evidence="8 11" id="KW-0067">ATP-binding</keyword>
<evidence type="ECO:0000256" key="2">
    <source>
        <dbReference type="ARBA" id="ARBA00004791"/>
    </source>
</evidence>
<feature type="binding site" evidence="11">
    <location>
        <begin position="137"/>
        <end position="144"/>
    </location>
    <ligand>
        <name>UMP</name>
        <dbReference type="ChEBI" id="CHEBI:57865"/>
    </ligand>
</feature>
<comment type="subunit">
    <text evidence="11">Homohexamer.</text>
</comment>
<comment type="activity regulation">
    <text evidence="11">Allosterically activated by GTP. Inhibited by UTP.</text>
</comment>
<dbReference type="KEGG" id="npy:NPRO_21350"/>
<evidence type="ECO:0000256" key="10">
    <source>
        <dbReference type="ARBA" id="ARBA00047767"/>
    </source>
</evidence>
<evidence type="ECO:0000256" key="11">
    <source>
        <dbReference type="HAMAP-Rule" id="MF_01220"/>
    </source>
</evidence>
<dbReference type="InterPro" id="IPR001048">
    <property type="entry name" value="Asp/Glu/Uridylate_kinase"/>
</dbReference>
<dbReference type="GO" id="GO:0044210">
    <property type="term" value="P:'de novo' CTP biosynthetic process"/>
    <property type="evidence" value="ECO:0007669"/>
    <property type="project" value="UniProtKB-UniRule"/>
</dbReference>
<dbReference type="EC" id="2.7.4.22" evidence="11"/>
<dbReference type="HAMAP" id="MF_01220_B">
    <property type="entry name" value="PyrH_B"/>
    <property type="match status" value="1"/>
</dbReference>
<evidence type="ECO:0000259" key="12">
    <source>
        <dbReference type="Pfam" id="PF00696"/>
    </source>
</evidence>
<evidence type="ECO:0000313" key="14">
    <source>
        <dbReference type="Proteomes" id="UP000662873"/>
    </source>
</evidence>
<feature type="binding site" evidence="11">
    <location>
        <position position="173"/>
    </location>
    <ligand>
        <name>ATP</name>
        <dbReference type="ChEBI" id="CHEBI:30616"/>
    </ligand>
</feature>
<evidence type="ECO:0000256" key="4">
    <source>
        <dbReference type="ARBA" id="ARBA00022490"/>
    </source>
</evidence>
<reference evidence="13" key="1">
    <citation type="journal article" name="DNA Res.">
        <title>The physiological potential of anammox bacteria as revealed by their core genome structure.</title>
        <authorList>
            <person name="Okubo T."/>
            <person name="Toyoda A."/>
            <person name="Fukuhara K."/>
            <person name="Uchiyama I."/>
            <person name="Harigaya Y."/>
            <person name="Kuroiwa M."/>
            <person name="Suzuki T."/>
            <person name="Murakami Y."/>
            <person name="Suwa Y."/>
            <person name="Takami H."/>
        </authorList>
    </citation>
    <scope>NUCLEOTIDE SEQUENCE</scope>
    <source>
        <strain evidence="13">317325-2</strain>
    </source>
</reference>
<feature type="binding site" evidence="11">
    <location>
        <position position="60"/>
    </location>
    <ligand>
        <name>ATP</name>
        <dbReference type="ChEBI" id="CHEBI:30616"/>
    </ligand>
</feature>
<dbReference type="EMBL" id="AP021858">
    <property type="protein sequence ID" value="BBO24540.1"/>
    <property type="molecule type" value="Genomic_DNA"/>
</dbReference>
<dbReference type="GO" id="GO:0005737">
    <property type="term" value="C:cytoplasm"/>
    <property type="evidence" value="ECO:0007669"/>
    <property type="project" value="UniProtKB-SubCell"/>
</dbReference>
<dbReference type="GO" id="GO:0033862">
    <property type="term" value="F:UMP kinase activity"/>
    <property type="evidence" value="ECO:0007669"/>
    <property type="project" value="UniProtKB-EC"/>
</dbReference>
<comment type="subcellular location">
    <subcellularLocation>
        <location evidence="1 11">Cytoplasm</location>
    </subcellularLocation>
</comment>
<dbReference type="SUPFAM" id="SSF53633">
    <property type="entry name" value="Carbamate kinase-like"/>
    <property type="match status" value="1"/>
</dbReference>
<keyword evidence="4 11" id="KW-0963">Cytoplasm</keyword>
<proteinExistence type="inferred from homology"/>
<comment type="catalytic activity">
    <reaction evidence="10 11">
        <text>UMP + ATP = UDP + ADP</text>
        <dbReference type="Rhea" id="RHEA:24400"/>
        <dbReference type="ChEBI" id="CHEBI:30616"/>
        <dbReference type="ChEBI" id="CHEBI:57865"/>
        <dbReference type="ChEBI" id="CHEBI:58223"/>
        <dbReference type="ChEBI" id="CHEBI:456216"/>
        <dbReference type="EC" id="2.7.4.22"/>
    </reaction>
</comment>
<keyword evidence="7 11" id="KW-0418">Kinase</keyword>
<sequence>MQRRQELRRVLIKLSGEALAGGVGFGLDPDTLKYIACEIAEVHALGVQVAIVVGGGNFVRGEAFAGSGSVDRTAGDQMGMLATIINALALQSAIEASGVPTRVQSAINVSEVCEPFIRRRAMRHLERGRVVVFAAGTGNPYFTTDTAAVLRALEVEADCLLKATKVDGVYNKDPKKNSDAVRFEELSFSDAIDARLAVMDQTAFTMCREHNLSVIVLDFHQKGALARAARGETVGTLVGAD</sequence>
<dbReference type="PANTHER" id="PTHR42833">
    <property type="entry name" value="URIDYLATE KINASE"/>
    <property type="match status" value="1"/>
</dbReference>
<evidence type="ECO:0000256" key="1">
    <source>
        <dbReference type="ARBA" id="ARBA00004496"/>
    </source>
</evidence>
<dbReference type="Proteomes" id="UP000662873">
    <property type="component" value="Chromosome"/>
</dbReference>
<dbReference type="FunFam" id="3.40.1160.10:FF:000001">
    <property type="entry name" value="Uridylate kinase"/>
    <property type="match status" value="1"/>
</dbReference>
<feature type="binding site" evidence="11">
    <location>
        <position position="56"/>
    </location>
    <ligand>
        <name>ATP</name>
        <dbReference type="ChEBI" id="CHEBI:30616"/>
    </ligand>
</feature>
<comment type="similarity">
    <text evidence="3 11">Belongs to the UMP kinase family.</text>
</comment>
<evidence type="ECO:0000256" key="7">
    <source>
        <dbReference type="ARBA" id="ARBA00022777"/>
    </source>
</evidence>
<gene>
    <name evidence="11" type="primary">pyrH</name>
    <name evidence="13" type="ORF">NPRO_21350</name>
</gene>
<feature type="region of interest" description="Involved in allosteric activation by GTP" evidence="11">
    <location>
        <begin position="21"/>
        <end position="26"/>
    </location>
</feature>
<dbReference type="Pfam" id="PF00696">
    <property type="entry name" value="AA_kinase"/>
    <property type="match status" value="1"/>
</dbReference>
<keyword evidence="6 11" id="KW-0547">Nucleotide-binding</keyword>
<dbReference type="Gene3D" id="3.40.1160.10">
    <property type="entry name" value="Acetylglutamate kinase-like"/>
    <property type="match status" value="1"/>
</dbReference>